<protein>
    <submittedName>
        <fullName evidence="2">IS5/IS1182 family transposase</fullName>
    </submittedName>
</protein>
<keyword evidence="3" id="KW-1185">Reference proteome</keyword>
<accession>A0A563E8V5</accession>
<dbReference type="EMBL" id="VCQV01000002">
    <property type="protein sequence ID" value="TWP38683.1"/>
    <property type="molecule type" value="Genomic_DNA"/>
</dbReference>
<comment type="caution">
    <text evidence="2">The sequence shown here is derived from an EMBL/GenBank/DDBJ whole genome shotgun (WGS) entry which is preliminary data.</text>
</comment>
<reference evidence="2 3" key="2">
    <citation type="submission" date="2019-08" db="EMBL/GenBank/DDBJ databases">
        <title>Jejuicoccus antrihumi gen. nov., sp. nov., a new member of the family Dermacoccaceae isolated from a cave.</title>
        <authorList>
            <person name="Schumann P."/>
            <person name="Kim I.S."/>
        </authorList>
    </citation>
    <scope>NUCLEOTIDE SEQUENCE [LARGE SCALE GENOMIC DNA]</scope>
    <source>
        <strain evidence="2 3">C5-26</strain>
    </source>
</reference>
<dbReference type="EMBL" id="VCQV01000010">
    <property type="protein sequence ID" value="TWP36692.1"/>
    <property type="molecule type" value="Genomic_DNA"/>
</dbReference>
<reference evidence="2 3" key="1">
    <citation type="submission" date="2019-05" db="EMBL/GenBank/DDBJ databases">
        <authorList>
            <person name="Lee S.D."/>
        </authorList>
    </citation>
    <scope>NUCLEOTIDE SEQUENCE [LARGE SCALE GENOMIC DNA]</scope>
    <source>
        <strain evidence="2 3">C5-26</strain>
    </source>
</reference>
<feature type="non-terminal residue" evidence="2">
    <location>
        <position position="1"/>
    </location>
</feature>
<evidence type="ECO:0000313" key="1">
    <source>
        <dbReference type="EMBL" id="TWP36692.1"/>
    </source>
</evidence>
<organism evidence="2 3">
    <name type="scientific">Leekyejoonella antrihumi</name>
    <dbReference type="NCBI Taxonomy" id="1660198"/>
    <lineage>
        <taxon>Bacteria</taxon>
        <taxon>Bacillati</taxon>
        <taxon>Actinomycetota</taxon>
        <taxon>Actinomycetes</taxon>
        <taxon>Micrococcales</taxon>
        <taxon>Dermacoccaceae</taxon>
        <taxon>Leekyejoonella</taxon>
    </lineage>
</organism>
<dbReference type="AlphaFoldDB" id="A0A563E8V5"/>
<evidence type="ECO:0000313" key="3">
    <source>
        <dbReference type="Proteomes" id="UP000320244"/>
    </source>
</evidence>
<evidence type="ECO:0000313" key="2">
    <source>
        <dbReference type="EMBL" id="TWP38683.1"/>
    </source>
</evidence>
<gene>
    <name evidence="2" type="ORF">FGL98_02560</name>
    <name evidence="1" type="ORF">FGL98_09585</name>
</gene>
<name>A0A563E8V5_9MICO</name>
<proteinExistence type="predicted"/>
<sequence length="34" mass="3968">EALIALASAIIIARRLIRVAWTTRRWDTRPSHRP</sequence>
<dbReference type="Proteomes" id="UP000320244">
    <property type="component" value="Unassembled WGS sequence"/>
</dbReference>